<dbReference type="RefSeq" id="WP_317796742.1">
    <property type="nucleotide sequence ID" value="NZ_AP028461.1"/>
</dbReference>
<dbReference type="EMBL" id="JBHTMK010000067">
    <property type="protein sequence ID" value="MFD1373426.1"/>
    <property type="molecule type" value="Genomic_DNA"/>
</dbReference>
<protein>
    <recommendedName>
        <fullName evidence="3">Polymerase nucleotidyl transferase domain-containing protein</fullName>
    </recommendedName>
</protein>
<reference evidence="2" key="1">
    <citation type="journal article" date="2019" name="Int. J. Syst. Evol. Microbiol.">
        <title>The Global Catalogue of Microorganisms (GCM) 10K type strain sequencing project: providing services to taxonomists for standard genome sequencing and annotation.</title>
        <authorList>
            <consortium name="The Broad Institute Genomics Platform"/>
            <consortium name="The Broad Institute Genome Sequencing Center for Infectious Disease"/>
            <person name="Wu L."/>
            <person name="Ma J."/>
        </authorList>
    </citation>
    <scope>NUCLEOTIDE SEQUENCE [LARGE SCALE GENOMIC DNA]</scope>
    <source>
        <strain evidence="2">CCM 7526</strain>
    </source>
</reference>
<evidence type="ECO:0000313" key="1">
    <source>
        <dbReference type="EMBL" id="MFD1373426.1"/>
    </source>
</evidence>
<comment type="caution">
    <text evidence="1">The sequence shown here is derived from an EMBL/GenBank/DDBJ whole genome shotgun (WGS) entry which is preliminary data.</text>
</comment>
<dbReference type="Proteomes" id="UP001597183">
    <property type="component" value="Unassembled WGS sequence"/>
</dbReference>
<sequence length="269" mass="29367">MNSELVDVVAALTDGAFGAYLDFACLTGSAVDRADPDADVDVIAVLKVATPPDEAVRMRLDFSAEYGRLHYRLGRRPDLEWPGEVAFASDVVSARTGAAFQRGRPSGIEPAPLDTPWRYWISMVASGFPVSGFERHADEAGLCSQAIVRQQLSSKLPLGGSISLSEFLAAESWWKQWRLPTGSSLRGRYVVANVTHALAALSATREVSIRDGVIAVDSRGVRRWEESLRPPVEPPFLDGFQPQYCIAAVRAHDEIIESEGTDEDSHRPS</sequence>
<accession>A0ABW4ARY7</accession>
<name>A0ABW4ARY7_9ACTN</name>
<organism evidence="1 2">
    <name type="scientific">Actinoplanes sichuanensis</name>
    <dbReference type="NCBI Taxonomy" id="512349"/>
    <lineage>
        <taxon>Bacteria</taxon>
        <taxon>Bacillati</taxon>
        <taxon>Actinomycetota</taxon>
        <taxon>Actinomycetes</taxon>
        <taxon>Micromonosporales</taxon>
        <taxon>Micromonosporaceae</taxon>
        <taxon>Actinoplanes</taxon>
    </lineage>
</organism>
<evidence type="ECO:0000313" key="2">
    <source>
        <dbReference type="Proteomes" id="UP001597183"/>
    </source>
</evidence>
<keyword evidence="2" id="KW-1185">Reference proteome</keyword>
<evidence type="ECO:0008006" key="3">
    <source>
        <dbReference type="Google" id="ProtNLM"/>
    </source>
</evidence>
<gene>
    <name evidence="1" type="ORF">ACFQ5G_49545</name>
</gene>
<proteinExistence type="predicted"/>